<dbReference type="EMBL" id="CP036262">
    <property type="protein sequence ID" value="QDS95318.1"/>
    <property type="molecule type" value="Genomic_DNA"/>
</dbReference>
<dbReference type="AlphaFoldDB" id="A0A517MKB8"/>
<accession>A0A517MKB8</accession>
<dbReference type="InterPro" id="IPR038637">
    <property type="entry name" value="NPCBM_sf"/>
</dbReference>
<keyword evidence="3" id="KW-1185">Reference proteome</keyword>
<reference evidence="2 3" key="1">
    <citation type="submission" date="2019-02" db="EMBL/GenBank/DDBJ databases">
        <title>Deep-cultivation of Planctomycetes and their phenomic and genomic characterization uncovers novel biology.</title>
        <authorList>
            <person name="Wiegand S."/>
            <person name="Jogler M."/>
            <person name="Boedeker C."/>
            <person name="Pinto D."/>
            <person name="Vollmers J."/>
            <person name="Rivas-Marin E."/>
            <person name="Kohn T."/>
            <person name="Peeters S.H."/>
            <person name="Heuer A."/>
            <person name="Rast P."/>
            <person name="Oberbeckmann S."/>
            <person name="Bunk B."/>
            <person name="Jeske O."/>
            <person name="Meyerdierks A."/>
            <person name="Storesund J.E."/>
            <person name="Kallscheuer N."/>
            <person name="Luecker S."/>
            <person name="Lage O.M."/>
            <person name="Pohl T."/>
            <person name="Merkel B.J."/>
            <person name="Hornburger P."/>
            <person name="Mueller R.-W."/>
            <person name="Bruemmer F."/>
            <person name="Labrenz M."/>
            <person name="Spormann A.M."/>
            <person name="Op den Camp H."/>
            <person name="Overmann J."/>
            <person name="Amann R."/>
            <person name="Jetten M.S.M."/>
            <person name="Mascher T."/>
            <person name="Medema M.H."/>
            <person name="Devos D.P."/>
            <person name="Kaster A.-K."/>
            <person name="Ovreas L."/>
            <person name="Rohde M."/>
            <person name="Galperin M.Y."/>
            <person name="Jogler C."/>
        </authorList>
    </citation>
    <scope>NUCLEOTIDE SEQUENCE [LARGE SCALE GENOMIC DNA]</scope>
    <source>
        <strain evidence="2 3">FF011L</strain>
    </source>
</reference>
<dbReference type="SUPFAM" id="SSF49785">
    <property type="entry name" value="Galactose-binding domain-like"/>
    <property type="match status" value="1"/>
</dbReference>
<dbReference type="InterPro" id="IPR008979">
    <property type="entry name" value="Galactose-bd-like_sf"/>
</dbReference>
<organism evidence="2 3">
    <name type="scientific">Roseimaritima multifibrata</name>
    <dbReference type="NCBI Taxonomy" id="1930274"/>
    <lineage>
        <taxon>Bacteria</taxon>
        <taxon>Pseudomonadati</taxon>
        <taxon>Planctomycetota</taxon>
        <taxon>Planctomycetia</taxon>
        <taxon>Pirellulales</taxon>
        <taxon>Pirellulaceae</taxon>
        <taxon>Roseimaritima</taxon>
    </lineage>
</organism>
<dbReference type="Gene3D" id="2.60.120.1060">
    <property type="entry name" value="NPCBM/NEW2 domain"/>
    <property type="match status" value="1"/>
</dbReference>
<sequence length="385" mass="41822">MPFPLLIFAWMLAGSVTVQITPLEGDPYAAEWTGMQEGELMLTVDGEPRQLTLDAIQRVEQPSQKEASRKNLQVTLRDGSQLSVDAISLQDETAQLELRRQGILELPLSQLKRLRVRPPAAAVDAQWAALVEQAEAADRLVIRRGGDTLDSVSGVVKSIADEKIEFDLEGSPVNAPFNRLEGVLFGGNDPDSLPPGLLRLKDVSGSVWNVASLAAGDDEGTVTLTSVGGAKHSIRLDLIRSLEFAGSVQFLATKTPLSRTYQPLIAIPDSVDAALTEKWLGVRSMEDSYLVMPSKSSVSYRIDPGFSKLAAEIQIDPSVTLGGKCDVRVLLNDKQVWEESLKIGEAPQMLMLPIGDASRVTFEVDYGGDGDIGDIVHLREPRLLK</sequence>
<dbReference type="Proteomes" id="UP000320672">
    <property type="component" value="Chromosome"/>
</dbReference>
<gene>
    <name evidence="2" type="ORF">FF011L_41120</name>
</gene>
<evidence type="ECO:0000313" key="3">
    <source>
        <dbReference type="Proteomes" id="UP000320672"/>
    </source>
</evidence>
<dbReference type="OrthoDB" id="262784at2"/>
<evidence type="ECO:0000259" key="1">
    <source>
        <dbReference type="Pfam" id="PF08305"/>
    </source>
</evidence>
<name>A0A517MKB8_9BACT</name>
<feature type="domain" description="Glycosyl hydrolase family 98 putative carbohydrate-binding module" evidence="1">
    <location>
        <begin position="291"/>
        <end position="383"/>
    </location>
</feature>
<protein>
    <submittedName>
        <fullName evidence="2">NPCBM/NEW2 domain protein</fullName>
    </submittedName>
</protein>
<dbReference type="RefSeq" id="WP_145353385.1">
    <property type="nucleotide sequence ID" value="NZ_CP036262.1"/>
</dbReference>
<dbReference type="Pfam" id="PF08305">
    <property type="entry name" value="NPCBM"/>
    <property type="match status" value="1"/>
</dbReference>
<proteinExistence type="predicted"/>
<dbReference type="KEGG" id="rml:FF011L_41120"/>
<evidence type="ECO:0000313" key="2">
    <source>
        <dbReference type="EMBL" id="QDS95318.1"/>
    </source>
</evidence>
<dbReference type="InterPro" id="IPR013222">
    <property type="entry name" value="Glyco_hyd_98_carb-bd"/>
</dbReference>